<dbReference type="RefSeq" id="XP_014476733.1">
    <property type="nucleotide sequence ID" value="XM_014621247.1"/>
</dbReference>
<evidence type="ECO:0000256" key="1">
    <source>
        <dbReference type="ARBA" id="ARBA00022438"/>
    </source>
</evidence>
<dbReference type="CDD" id="cd01086">
    <property type="entry name" value="MetAP1"/>
    <property type="match status" value="1"/>
</dbReference>
<comment type="similarity">
    <text evidence="5">Belongs to the peptidase M24A family. Methionine aminopeptidase type 1 subfamily.</text>
</comment>
<keyword evidence="4 5" id="KW-0378">Hydrolase</keyword>
<name>A0A6P3XF13_DINQU</name>
<dbReference type="GO" id="GO:0006508">
    <property type="term" value="P:proteolysis"/>
    <property type="evidence" value="ECO:0007669"/>
    <property type="project" value="UniProtKB-KW"/>
</dbReference>
<accession>A0A6P3XF13</accession>
<dbReference type="PANTHER" id="PTHR43330:SF8">
    <property type="entry name" value="METHIONINE AMINOPEPTIDASE 1D, MITOCHONDRIAL"/>
    <property type="match status" value="1"/>
</dbReference>
<dbReference type="Gene3D" id="3.90.230.10">
    <property type="entry name" value="Creatinase/methionine aminopeptidase superfamily"/>
    <property type="match status" value="1"/>
</dbReference>
<keyword evidence="1 5" id="KW-0031">Aminopeptidase</keyword>
<feature type="domain" description="Peptidase M24" evidence="7">
    <location>
        <begin position="89"/>
        <end position="316"/>
    </location>
</feature>
<dbReference type="NCBIfam" id="TIGR00500">
    <property type="entry name" value="met_pdase_I"/>
    <property type="match status" value="1"/>
</dbReference>
<keyword evidence="8" id="KW-1185">Reference proteome</keyword>
<dbReference type="InterPro" id="IPR002467">
    <property type="entry name" value="Pept_M24A_MAP1"/>
</dbReference>
<dbReference type="PANTHER" id="PTHR43330">
    <property type="entry name" value="METHIONINE AMINOPEPTIDASE"/>
    <property type="match status" value="1"/>
</dbReference>
<organism evidence="8 9">
    <name type="scientific">Dinoponera quadriceps</name>
    <name type="common">South American ant</name>
    <dbReference type="NCBI Taxonomy" id="609295"/>
    <lineage>
        <taxon>Eukaryota</taxon>
        <taxon>Metazoa</taxon>
        <taxon>Ecdysozoa</taxon>
        <taxon>Arthropoda</taxon>
        <taxon>Hexapoda</taxon>
        <taxon>Insecta</taxon>
        <taxon>Pterygota</taxon>
        <taxon>Neoptera</taxon>
        <taxon>Endopterygota</taxon>
        <taxon>Hymenoptera</taxon>
        <taxon>Apocrita</taxon>
        <taxon>Aculeata</taxon>
        <taxon>Formicoidea</taxon>
        <taxon>Formicidae</taxon>
        <taxon>Ponerinae</taxon>
        <taxon>Ponerini</taxon>
        <taxon>Dinoponera</taxon>
    </lineage>
</organism>
<reference evidence="9" key="1">
    <citation type="submission" date="2025-08" db="UniProtKB">
        <authorList>
            <consortium name="RefSeq"/>
        </authorList>
    </citation>
    <scope>IDENTIFICATION</scope>
</reference>
<feature type="binding site" evidence="5">
    <location>
        <position position="155"/>
    </location>
    <ligand>
        <name>substrate</name>
    </ligand>
</feature>
<dbReference type="Pfam" id="PF00557">
    <property type="entry name" value="Peptidase_M24"/>
    <property type="match status" value="1"/>
</dbReference>
<evidence type="ECO:0000313" key="8">
    <source>
        <dbReference type="Proteomes" id="UP000515204"/>
    </source>
</evidence>
<dbReference type="GeneID" id="106745550"/>
<comment type="cofactor">
    <cofactor evidence="5">
        <name>Co(2+)</name>
        <dbReference type="ChEBI" id="CHEBI:48828"/>
    </cofactor>
    <cofactor evidence="5">
        <name>Zn(2+)</name>
        <dbReference type="ChEBI" id="CHEBI:29105"/>
    </cofactor>
    <cofactor evidence="5">
        <name>Mn(2+)</name>
        <dbReference type="ChEBI" id="CHEBI:29035"/>
    </cofactor>
    <cofactor evidence="5">
        <name>Fe(2+)</name>
        <dbReference type="ChEBI" id="CHEBI:29033"/>
    </cofactor>
    <text evidence="5">Binds 2 divalent metal cations per subunit. Has a high-affinity and a low affinity metal-binding site. The true nature of the physiological cofactor is under debate. The enzyme is active with cobalt, zinc, manganese or divalent iron ions. Most likely, methionine aminopeptidases function as mononuclear Fe(2+)-metalloproteases under physiological conditions, and the catalytically relevant metal-binding site has been assigned to the histidine-containing high-affinity site.</text>
</comment>
<dbReference type="Proteomes" id="UP000515204">
    <property type="component" value="Unplaced"/>
</dbReference>
<dbReference type="InterPro" id="IPR001714">
    <property type="entry name" value="Pept_M24_MAP"/>
</dbReference>
<evidence type="ECO:0000259" key="7">
    <source>
        <dbReference type="Pfam" id="PF00557"/>
    </source>
</evidence>
<proteinExistence type="inferred from homology"/>
<dbReference type="InterPro" id="IPR000994">
    <property type="entry name" value="Pept_M24"/>
</dbReference>
<dbReference type="HAMAP" id="MF_01974">
    <property type="entry name" value="MetAP_1"/>
    <property type="match status" value="1"/>
</dbReference>
<dbReference type="KEGG" id="dqu:106745550"/>
<feature type="binding site" evidence="5">
    <location>
        <position position="309"/>
    </location>
    <ligand>
        <name>a divalent metal cation</name>
        <dbReference type="ChEBI" id="CHEBI:60240"/>
        <label>2</label>
        <note>catalytic</note>
    </ligand>
</feature>
<dbReference type="PRINTS" id="PR00599">
    <property type="entry name" value="MAPEPTIDASE"/>
</dbReference>
<dbReference type="SUPFAM" id="SSF55920">
    <property type="entry name" value="Creatinase/aminopeptidase"/>
    <property type="match status" value="1"/>
</dbReference>
<protein>
    <recommendedName>
        <fullName evidence="6">Methionine aminopeptidase</fullName>
        <ecNumber evidence="6">3.4.11.18</ecNumber>
    </recommendedName>
</protein>
<feature type="binding site" evidence="5">
    <location>
        <position position="172"/>
    </location>
    <ligand>
        <name>a divalent metal cation</name>
        <dbReference type="ChEBI" id="CHEBI:60240"/>
        <label>1</label>
    </ligand>
</feature>
<keyword evidence="2 5" id="KW-0645">Protease</keyword>
<dbReference type="GO" id="GO:0004239">
    <property type="term" value="F:initiator methionyl aminopeptidase activity"/>
    <property type="evidence" value="ECO:0007669"/>
    <property type="project" value="UniProtKB-UniRule"/>
</dbReference>
<dbReference type="OrthoDB" id="3209743at2759"/>
<feature type="binding site" evidence="5">
    <location>
        <position position="183"/>
    </location>
    <ligand>
        <name>a divalent metal cation</name>
        <dbReference type="ChEBI" id="CHEBI:60240"/>
        <label>1</label>
    </ligand>
</feature>
<keyword evidence="3 5" id="KW-0479">Metal-binding</keyword>
<evidence type="ECO:0000313" key="9">
    <source>
        <dbReference type="RefSeq" id="XP_014476733.1"/>
    </source>
</evidence>
<evidence type="ECO:0000256" key="6">
    <source>
        <dbReference type="RuleBase" id="RU003653"/>
    </source>
</evidence>
<feature type="binding site" evidence="5">
    <location>
        <position position="309"/>
    </location>
    <ligand>
        <name>a divalent metal cation</name>
        <dbReference type="ChEBI" id="CHEBI:60240"/>
        <label>1</label>
    </ligand>
</feature>
<feature type="binding site" evidence="5">
    <location>
        <position position="253"/>
    </location>
    <ligand>
        <name>substrate</name>
    </ligand>
</feature>
<dbReference type="AlphaFoldDB" id="A0A6P3XF13"/>
<feature type="binding site" evidence="5">
    <location>
        <position position="278"/>
    </location>
    <ligand>
        <name>a divalent metal cation</name>
        <dbReference type="ChEBI" id="CHEBI:60240"/>
        <label>2</label>
        <note>catalytic</note>
    </ligand>
</feature>
<dbReference type="InterPro" id="IPR036005">
    <property type="entry name" value="Creatinase/aminopeptidase-like"/>
</dbReference>
<evidence type="ECO:0000256" key="5">
    <source>
        <dbReference type="HAMAP-Rule" id="MF_03174"/>
    </source>
</evidence>
<sequence length="324" mass="36098">MRSTRNIIQAARSFKTCFVDFFKSLSKTDDLLSHRFTHNSFGKYDIVKPWSVSEKADVPVYIPQPSYSQTSVPKDGPEIPEIKDAYQIECMRDSCKLASYILHQVNPLIKPGITTDSLDKQVHDMIIGNGAYPSPLNYRGFPKSICTSVNNVACHGIPDNRPLQDGDILNVDITVYLNGYHGDCSAMFQVGEVDSEGKRLIAITKLCLKEAVRICKPNEHLYNIGNVIEEIADKHNLNVIPVCLGHGIGTYFHGAPDIFHFANDYSGRMQSGMTFTIEPILSQGSTQLEILEDGWTACTVDNSRTAQFEHTILITDDGHEVLTL</sequence>
<evidence type="ECO:0000256" key="2">
    <source>
        <dbReference type="ARBA" id="ARBA00022670"/>
    </source>
</evidence>
<gene>
    <name evidence="9" type="primary">LOC106745550</name>
</gene>
<comment type="function">
    <text evidence="6">Cotranslationally removes the N-terminal methionine from nascent proteins. The N-terminal methionine is often cleaved when the second residue in the primary sequence is small and uncharged (Met-Ala-, Cys, Gly, Pro, Ser, Thr, or Val).</text>
</comment>
<feature type="binding site" evidence="5">
    <location>
        <position position="246"/>
    </location>
    <ligand>
        <name>a divalent metal cation</name>
        <dbReference type="ChEBI" id="CHEBI:60240"/>
        <label>2</label>
        <note>catalytic</note>
    </ligand>
</feature>
<evidence type="ECO:0000256" key="3">
    <source>
        <dbReference type="ARBA" id="ARBA00022723"/>
    </source>
</evidence>
<dbReference type="EC" id="3.4.11.18" evidence="6"/>
<evidence type="ECO:0000256" key="4">
    <source>
        <dbReference type="ARBA" id="ARBA00022801"/>
    </source>
</evidence>
<comment type="catalytic activity">
    <reaction evidence="5 6">
        <text>Release of N-terminal amino acids, preferentially methionine, from peptides and arylamides.</text>
        <dbReference type="EC" id="3.4.11.18"/>
    </reaction>
</comment>
<feature type="binding site" evidence="5">
    <location>
        <position position="183"/>
    </location>
    <ligand>
        <name>a divalent metal cation</name>
        <dbReference type="ChEBI" id="CHEBI:60240"/>
        <label>2</label>
        <note>catalytic</note>
    </ligand>
</feature>
<dbReference type="GO" id="GO:0046872">
    <property type="term" value="F:metal ion binding"/>
    <property type="evidence" value="ECO:0007669"/>
    <property type="project" value="UniProtKB-UniRule"/>
</dbReference>
<dbReference type="GO" id="GO:0070006">
    <property type="term" value="F:metalloaminopeptidase activity"/>
    <property type="evidence" value="ECO:0007669"/>
    <property type="project" value="UniProtKB-UniRule"/>
</dbReference>